<evidence type="ECO:0000256" key="6">
    <source>
        <dbReference type="ARBA" id="ARBA00023004"/>
    </source>
</evidence>
<dbReference type="GO" id="GO:0020037">
    <property type="term" value="F:heme binding"/>
    <property type="evidence" value="ECO:0007669"/>
    <property type="project" value="InterPro"/>
</dbReference>
<dbReference type="PANTHER" id="PTHR46300">
    <property type="entry name" value="P450, PUTATIVE (EUROFUNG)-RELATED-RELATED"/>
    <property type="match status" value="1"/>
</dbReference>
<evidence type="ECO:0000313" key="8">
    <source>
        <dbReference type="EMBL" id="KZT23514.1"/>
    </source>
</evidence>
<dbReference type="InterPro" id="IPR050364">
    <property type="entry name" value="Cytochrome_P450_fung"/>
</dbReference>
<evidence type="ECO:0000256" key="1">
    <source>
        <dbReference type="ARBA" id="ARBA00001971"/>
    </source>
</evidence>
<comment type="cofactor">
    <cofactor evidence="1">
        <name>heme</name>
        <dbReference type="ChEBI" id="CHEBI:30413"/>
    </cofactor>
</comment>
<accession>A0A165RA29</accession>
<keyword evidence="5" id="KW-0560">Oxidoreductase</keyword>
<evidence type="ECO:0000256" key="2">
    <source>
        <dbReference type="ARBA" id="ARBA00010617"/>
    </source>
</evidence>
<organism evidence="8 9">
    <name type="scientific">Neolentinus lepideus HHB14362 ss-1</name>
    <dbReference type="NCBI Taxonomy" id="1314782"/>
    <lineage>
        <taxon>Eukaryota</taxon>
        <taxon>Fungi</taxon>
        <taxon>Dikarya</taxon>
        <taxon>Basidiomycota</taxon>
        <taxon>Agaricomycotina</taxon>
        <taxon>Agaricomycetes</taxon>
        <taxon>Gloeophyllales</taxon>
        <taxon>Gloeophyllaceae</taxon>
        <taxon>Neolentinus</taxon>
    </lineage>
</organism>
<dbReference type="PANTHER" id="PTHR46300:SF7">
    <property type="entry name" value="P450, PUTATIVE (EUROFUNG)-RELATED"/>
    <property type="match status" value="1"/>
</dbReference>
<sequence length="116" mass="13196">MQDDINDGYFILEGTIVYANKYGLKFLHDPKEYADPMTFNPDRFLGSQPEHDPREYCFAFGRRLKSGCHLAETFVWLSCATSLAVFNISKPVDAAGRPIEPVIDFSSTTLRYSSQF</sequence>
<dbReference type="GO" id="GO:0016705">
    <property type="term" value="F:oxidoreductase activity, acting on paired donors, with incorporation or reduction of molecular oxygen"/>
    <property type="evidence" value="ECO:0007669"/>
    <property type="project" value="InterPro"/>
</dbReference>
<dbReference type="Pfam" id="PF00067">
    <property type="entry name" value="p450"/>
    <property type="match status" value="1"/>
</dbReference>
<dbReference type="GO" id="GO:0005506">
    <property type="term" value="F:iron ion binding"/>
    <property type="evidence" value="ECO:0007669"/>
    <property type="project" value="InterPro"/>
</dbReference>
<comment type="similarity">
    <text evidence="2">Belongs to the cytochrome P450 family.</text>
</comment>
<dbReference type="GO" id="GO:0004497">
    <property type="term" value="F:monooxygenase activity"/>
    <property type="evidence" value="ECO:0007669"/>
    <property type="project" value="UniProtKB-KW"/>
</dbReference>
<dbReference type="InterPro" id="IPR036396">
    <property type="entry name" value="Cyt_P450_sf"/>
</dbReference>
<evidence type="ECO:0000256" key="4">
    <source>
        <dbReference type="ARBA" id="ARBA00022723"/>
    </source>
</evidence>
<dbReference type="Gene3D" id="1.10.630.10">
    <property type="entry name" value="Cytochrome P450"/>
    <property type="match status" value="1"/>
</dbReference>
<keyword evidence="3" id="KW-0349">Heme</keyword>
<proteinExistence type="inferred from homology"/>
<dbReference type="OrthoDB" id="2789670at2759"/>
<evidence type="ECO:0000256" key="3">
    <source>
        <dbReference type="ARBA" id="ARBA00022617"/>
    </source>
</evidence>
<evidence type="ECO:0000256" key="7">
    <source>
        <dbReference type="ARBA" id="ARBA00023033"/>
    </source>
</evidence>
<dbReference type="SUPFAM" id="SSF48264">
    <property type="entry name" value="Cytochrome P450"/>
    <property type="match status" value="1"/>
</dbReference>
<keyword evidence="6" id="KW-0408">Iron</keyword>
<keyword evidence="9" id="KW-1185">Reference proteome</keyword>
<reference evidence="8 9" key="1">
    <citation type="journal article" date="2016" name="Mol. Biol. Evol.">
        <title>Comparative Genomics of Early-Diverging Mushroom-Forming Fungi Provides Insights into the Origins of Lignocellulose Decay Capabilities.</title>
        <authorList>
            <person name="Nagy L.G."/>
            <person name="Riley R."/>
            <person name="Tritt A."/>
            <person name="Adam C."/>
            <person name="Daum C."/>
            <person name="Floudas D."/>
            <person name="Sun H."/>
            <person name="Yadav J.S."/>
            <person name="Pangilinan J."/>
            <person name="Larsson K.H."/>
            <person name="Matsuura K."/>
            <person name="Barry K."/>
            <person name="Labutti K."/>
            <person name="Kuo R."/>
            <person name="Ohm R.A."/>
            <person name="Bhattacharya S.S."/>
            <person name="Shirouzu T."/>
            <person name="Yoshinaga Y."/>
            <person name="Martin F.M."/>
            <person name="Grigoriev I.V."/>
            <person name="Hibbett D.S."/>
        </authorList>
    </citation>
    <scope>NUCLEOTIDE SEQUENCE [LARGE SCALE GENOMIC DNA]</scope>
    <source>
        <strain evidence="8 9">HHB14362 ss-1</strain>
    </source>
</reference>
<evidence type="ECO:0008006" key="10">
    <source>
        <dbReference type="Google" id="ProtNLM"/>
    </source>
</evidence>
<evidence type="ECO:0000313" key="9">
    <source>
        <dbReference type="Proteomes" id="UP000076761"/>
    </source>
</evidence>
<name>A0A165RA29_9AGAM</name>
<protein>
    <recommendedName>
        <fullName evidence="10">Cytochrome P450</fullName>
    </recommendedName>
</protein>
<evidence type="ECO:0000256" key="5">
    <source>
        <dbReference type="ARBA" id="ARBA00023002"/>
    </source>
</evidence>
<keyword evidence="4" id="KW-0479">Metal-binding</keyword>
<dbReference type="AlphaFoldDB" id="A0A165RA29"/>
<keyword evidence="7" id="KW-0503">Monooxygenase</keyword>
<dbReference type="EMBL" id="KV425584">
    <property type="protein sequence ID" value="KZT23514.1"/>
    <property type="molecule type" value="Genomic_DNA"/>
</dbReference>
<dbReference type="Proteomes" id="UP000076761">
    <property type="component" value="Unassembled WGS sequence"/>
</dbReference>
<dbReference type="InParanoid" id="A0A165RA29"/>
<gene>
    <name evidence="8" type="ORF">NEOLEDRAFT_1212056</name>
</gene>
<dbReference type="InterPro" id="IPR001128">
    <property type="entry name" value="Cyt_P450"/>
</dbReference>
<dbReference type="STRING" id="1314782.A0A165RA29"/>